<proteinExistence type="predicted"/>
<organism evidence="1 2">
    <name type="scientific">Racocetra persica</name>
    <dbReference type="NCBI Taxonomy" id="160502"/>
    <lineage>
        <taxon>Eukaryota</taxon>
        <taxon>Fungi</taxon>
        <taxon>Fungi incertae sedis</taxon>
        <taxon>Mucoromycota</taxon>
        <taxon>Glomeromycotina</taxon>
        <taxon>Glomeromycetes</taxon>
        <taxon>Diversisporales</taxon>
        <taxon>Gigasporaceae</taxon>
        <taxon>Racocetra</taxon>
    </lineage>
</organism>
<reference evidence="1" key="1">
    <citation type="submission" date="2021-06" db="EMBL/GenBank/DDBJ databases">
        <authorList>
            <person name="Kallberg Y."/>
            <person name="Tangrot J."/>
            <person name="Rosling A."/>
        </authorList>
    </citation>
    <scope>NUCLEOTIDE SEQUENCE</scope>
    <source>
        <strain evidence="1">MA461A</strain>
    </source>
</reference>
<comment type="caution">
    <text evidence="1">The sequence shown here is derived from an EMBL/GenBank/DDBJ whole genome shotgun (WGS) entry which is preliminary data.</text>
</comment>
<protein>
    <submittedName>
        <fullName evidence="1">220_t:CDS:1</fullName>
    </submittedName>
</protein>
<name>A0ACA9KLU4_9GLOM</name>
<accession>A0ACA9KLU4</accession>
<sequence>MFTLFTQSNLILLVIGLFSVLFIIYGNIKWRASFYAAKNRKEFLDSIESDSMKNSLLILGFFHPYCNAGGGGERVLWTTIHTIQKNYSHVMCVVYTGDTDVTREEILENVKTRLSIELNPDTIDFVFLNNRKWVEDSRYPRFTLLGQSFGSIILGFEALKKLTPDIYFAKRIFGCKVAAYVHYPTISSDMLNKVQERRPGFNNDNLIAQSRVFSTGKIWINCIECFIFASRYYRIFAYLYSLAGSFADIVMVNSSWTKDHIDKLWGVNSKIVYPPCDTTALSKLPLDGRHRIIVSVAQFRPEKDHLLQLQSLHRLLLDHPNLRKGREKVELVLIGSSRNASDDARIAKLQEKCKELDIVDNVKFEINASFQVLVDWLSKAKVGIHTMWNEHFGIGVVEYMAAGIITVAHNSGGPKMDIVISYNGQKTGFLANDPETFATELFNVFSLPDDEFKNIQINAREHAIIHFSEHVFQDAILKLFEPIFRLNK</sequence>
<gene>
    <name evidence="1" type="ORF">RPERSI_LOCUS1005</name>
</gene>
<keyword evidence="2" id="KW-1185">Reference proteome</keyword>
<evidence type="ECO:0000313" key="1">
    <source>
        <dbReference type="EMBL" id="CAG8481617.1"/>
    </source>
</evidence>
<dbReference type="EMBL" id="CAJVQC010000827">
    <property type="protein sequence ID" value="CAG8481617.1"/>
    <property type="molecule type" value="Genomic_DNA"/>
</dbReference>
<evidence type="ECO:0000313" key="2">
    <source>
        <dbReference type="Proteomes" id="UP000789920"/>
    </source>
</evidence>
<dbReference type="Proteomes" id="UP000789920">
    <property type="component" value="Unassembled WGS sequence"/>
</dbReference>